<organism evidence="2 3">
    <name type="scientific">Dactylosporangium roseum</name>
    <dbReference type="NCBI Taxonomy" id="47989"/>
    <lineage>
        <taxon>Bacteria</taxon>
        <taxon>Bacillati</taxon>
        <taxon>Actinomycetota</taxon>
        <taxon>Actinomycetes</taxon>
        <taxon>Micromonosporales</taxon>
        <taxon>Micromonosporaceae</taxon>
        <taxon>Dactylosporangium</taxon>
    </lineage>
</organism>
<dbReference type="EMBL" id="CP073721">
    <property type="protein sequence ID" value="UWZ39867.1"/>
    <property type="molecule type" value="Genomic_DNA"/>
</dbReference>
<protein>
    <submittedName>
        <fullName evidence="2">Transglutaminase domain-containing protein</fullName>
    </submittedName>
</protein>
<name>A0ABY5ZGJ3_9ACTN</name>
<dbReference type="Proteomes" id="UP001058271">
    <property type="component" value="Chromosome"/>
</dbReference>
<evidence type="ECO:0000313" key="3">
    <source>
        <dbReference type="Proteomes" id="UP001058271"/>
    </source>
</evidence>
<dbReference type="InterPro" id="IPR038765">
    <property type="entry name" value="Papain-like_cys_pep_sf"/>
</dbReference>
<dbReference type="Pfam" id="PF01841">
    <property type="entry name" value="Transglut_core"/>
    <property type="match status" value="1"/>
</dbReference>
<sequence length="275" mass="31162">MQHRYREQTRFSDPGRFGALLDDLPADVPALMSIIRNVLVHYVAAGITFTGSRLAEVDSRFAERLLELDQRRFPAPLAEPRPERDRVVVCCRDFALLTVAALRHRGVPARIRVGFAPYLAEDWNYDHAVAEYWNGSRWVLADAQLDPERYPFDTADVPQFVTAAQAWDAHRRGLLDADTYGVSPFLPFRGHQFLLDSVLLEVAHRQRDELLLWDQWGAITDRVADELAAMLLAADRGDTAAERALAERYATDPDLRFDGRVHCMSPSGFDGWVSV</sequence>
<evidence type="ECO:0000259" key="1">
    <source>
        <dbReference type="SMART" id="SM00460"/>
    </source>
</evidence>
<dbReference type="SUPFAM" id="SSF54001">
    <property type="entry name" value="Cysteine proteinases"/>
    <property type="match status" value="1"/>
</dbReference>
<dbReference type="SMART" id="SM00460">
    <property type="entry name" value="TGc"/>
    <property type="match status" value="1"/>
</dbReference>
<gene>
    <name evidence="2" type="ORF">Drose_17645</name>
</gene>
<keyword evidence="3" id="KW-1185">Reference proteome</keyword>
<dbReference type="InterPro" id="IPR002931">
    <property type="entry name" value="Transglutaminase-like"/>
</dbReference>
<dbReference type="RefSeq" id="WP_260729299.1">
    <property type="nucleotide sequence ID" value="NZ_BAAABS010000038.1"/>
</dbReference>
<feature type="domain" description="Transglutaminase-like" evidence="1">
    <location>
        <begin position="83"/>
        <end position="145"/>
    </location>
</feature>
<accession>A0ABY5ZGJ3</accession>
<evidence type="ECO:0000313" key="2">
    <source>
        <dbReference type="EMBL" id="UWZ39867.1"/>
    </source>
</evidence>
<reference evidence="2" key="1">
    <citation type="submission" date="2021-04" db="EMBL/GenBank/DDBJ databases">
        <title>Biosynthetic gene clusters of Dactylosporangioum roseum.</title>
        <authorList>
            <person name="Hartkoorn R.C."/>
            <person name="Beaudoing E."/>
            <person name="Hot D."/>
            <person name="Moureu S."/>
        </authorList>
    </citation>
    <scope>NUCLEOTIDE SEQUENCE</scope>
    <source>
        <strain evidence="2">NRRL B-16295</strain>
    </source>
</reference>
<proteinExistence type="predicted"/>
<dbReference type="Gene3D" id="3.10.620.30">
    <property type="match status" value="1"/>
</dbReference>